<gene>
    <name evidence="1" type="ORF">MSPICULIGERA_LOCUS20810</name>
</gene>
<accession>A0AA36G812</accession>
<proteinExistence type="predicted"/>
<keyword evidence="2" id="KW-1185">Reference proteome</keyword>
<dbReference type="Proteomes" id="UP001177023">
    <property type="component" value="Unassembled WGS sequence"/>
</dbReference>
<comment type="caution">
    <text evidence="1">The sequence shown here is derived from an EMBL/GenBank/DDBJ whole genome shotgun (WGS) entry which is preliminary data.</text>
</comment>
<reference evidence="1" key="1">
    <citation type="submission" date="2023-06" db="EMBL/GenBank/DDBJ databases">
        <authorList>
            <person name="Delattre M."/>
        </authorList>
    </citation>
    <scope>NUCLEOTIDE SEQUENCE</scope>
    <source>
        <strain evidence="1">AF72</strain>
    </source>
</reference>
<evidence type="ECO:0000313" key="2">
    <source>
        <dbReference type="Proteomes" id="UP001177023"/>
    </source>
</evidence>
<dbReference type="InterPro" id="IPR019311">
    <property type="entry name" value="Fy-3"/>
</dbReference>
<dbReference type="Pfam" id="PF10154">
    <property type="entry name" value="Fy-3"/>
    <property type="match status" value="1"/>
</dbReference>
<dbReference type="PANTHER" id="PTHR16525">
    <property type="entry name" value="PROTEIN C12ORF4"/>
    <property type="match status" value="1"/>
</dbReference>
<feature type="non-terminal residue" evidence="1">
    <location>
        <position position="544"/>
    </location>
</feature>
<evidence type="ECO:0000313" key="1">
    <source>
        <dbReference type="EMBL" id="CAJ0582680.1"/>
    </source>
</evidence>
<dbReference type="AlphaFoldDB" id="A0AA36G812"/>
<sequence>MGQDSPAHFNGKNAADFVEFEADLHYCDLKQLVKARIPVPLPAGTDVEEFFSHIVTTQQVPMPFRQELSQKLRTFLRKERLRIEGERDDLLVAEKFNTDVLESPSARQFAIERTLDHRVTTSKLADYFTFIIENSSAERLTFLMDKEIEMGIQMSTLIRARDWELEMQRMECEKVVENVHTDSQPNELSALNEKIREIHESYTNAIKDLAERQREEFRTLITAIYERDEIPRELCGHAGNAAVSGLPPAPSDDLEERSRFDESFTIYLGAQMKTMHNVRLLENRSLLNRKLGDNPSQRLQSSMSIYRRGELHGIILLVDKDPLWHRNKRTEFARLCEHSTELHFDTLSTQLEEIESMTRKANSWRREEALHKVASGESLQTPFDADEQREDGSLLIGDLYLTRHSSLLDVQVVFHLVVDQSIKTMELSSRHPCLAGFRNVIRACARFGITTIDIPLLLSEDVHPEMTPAWCLRRAELVFKCVKGYLMEVCSSGWGSSAPGGPAVTHSPHYNINFTLPAGLPAPILTQITAMFPGIFQLVPAKGL</sequence>
<name>A0AA36G812_9BILA</name>
<dbReference type="PANTHER" id="PTHR16525:SF0">
    <property type="entry name" value="PROTEIN C12ORF4"/>
    <property type="match status" value="1"/>
</dbReference>
<dbReference type="GO" id="GO:0005737">
    <property type="term" value="C:cytoplasm"/>
    <property type="evidence" value="ECO:0007669"/>
    <property type="project" value="TreeGrafter"/>
</dbReference>
<organism evidence="1 2">
    <name type="scientific">Mesorhabditis spiculigera</name>
    <dbReference type="NCBI Taxonomy" id="96644"/>
    <lineage>
        <taxon>Eukaryota</taxon>
        <taxon>Metazoa</taxon>
        <taxon>Ecdysozoa</taxon>
        <taxon>Nematoda</taxon>
        <taxon>Chromadorea</taxon>
        <taxon>Rhabditida</taxon>
        <taxon>Rhabditina</taxon>
        <taxon>Rhabditomorpha</taxon>
        <taxon>Rhabditoidea</taxon>
        <taxon>Rhabditidae</taxon>
        <taxon>Mesorhabditinae</taxon>
        <taxon>Mesorhabditis</taxon>
    </lineage>
</organism>
<dbReference type="EMBL" id="CATQJA010002664">
    <property type="protein sequence ID" value="CAJ0582680.1"/>
    <property type="molecule type" value="Genomic_DNA"/>
</dbReference>
<protein>
    <submittedName>
        <fullName evidence="1">Uncharacterized protein</fullName>
    </submittedName>
</protein>